<evidence type="ECO:0000313" key="10">
    <source>
        <dbReference type="Proteomes" id="UP001253545"/>
    </source>
</evidence>
<evidence type="ECO:0000256" key="2">
    <source>
        <dbReference type="ARBA" id="ARBA00022679"/>
    </source>
</evidence>
<dbReference type="SUPFAM" id="SSF55060">
    <property type="entry name" value="GHMP Kinase, C-terminal domain"/>
    <property type="match status" value="1"/>
</dbReference>
<dbReference type="PANTHER" id="PTHR10457:SF7">
    <property type="entry name" value="GALACTOKINASE-RELATED"/>
    <property type="match status" value="1"/>
</dbReference>
<dbReference type="InterPro" id="IPR036554">
    <property type="entry name" value="GHMP_kinase_C_sf"/>
</dbReference>
<dbReference type="EMBL" id="JAVRHX010000005">
    <property type="protein sequence ID" value="MDT0596081.1"/>
    <property type="molecule type" value="Genomic_DNA"/>
</dbReference>
<feature type="domain" description="GHMP kinase N-terminal" evidence="7">
    <location>
        <begin position="92"/>
        <end position="177"/>
    </location>
</feature>
<keyword evidence="5" id="KW-0067">ATP-binding</keyword>
<proteinExistence type="inferred from homology"/>
<dbReference type="Gene3D" id="3.30.70.890">
    <property type="entry name" value="GHMP kinase, C-terminal domain"/>
    <property type="match status" value="1"/>
</dbReference>
<dbReference type="PROSITE" id="PS00106">
    <property type="entry name" value="GALACTOKINASE"/>
    <property type="match status" value="1"/>
</dbReference>
<dbReference type="SUPFAM" id="SSF54211">
    <property type="entry name" value="Ribosomal protein S5 domain 2-like"/>
    <property type="match status" value="1"/>
</dbReference>
<dbReference type="InterPro" id="IPR020568">
    <property type="entry name" value="Ribosomal_Su5_D2-typ_SF"/>
</dbReference>
<evidence type="ECO:0000256" key="5">
    <source>
        <dbReference type="ARBA" id="ARBA00022840"/>
    </source>
</evidence>
<name>A0ABU2ZUZ8_9ALTE</name>
<keyword evidence="10" id="KW-1185">Reference proteome</keyword>
<evidence type="ECO:0000256" key="3">
    <source>
        <dbReference type="ARBA" id="ARBA00022741"/>
    </source>
</evidence>
<dbReference type="PRINTS" id="PR00473">
    <property type="entry name" value="GALCTOKINASE"/>
</dbReference>
<dbReference type="InterPro" id="IPR019741">
    <property type="entry name" value="Galactokinase_CS"/>
</dbReference>
<dbReference type="InterPro" id="IPR006203">
    <property type="entry name" value="GHMP_knse_ATP-bd_CS"/>
</dbReference>
<evidence type="ECO:0000256" key="6">
    <source>
        <dbReference type="NCBIfam" id="TIGR00131"/>
    </source>
</evidence>
<dbReference type="PANTHER" id="PTHR10457">
    <property type="entry name" value="MEVALONATE KINASE/GALACTOKINASE"/>
    <property type="match status" value="1"/>
</dbReference>
<dbReference type="InterPro" id="IPR006204">
    <property type="entry name" value="GHMP_kinase_N_dom"/>
</dbReference>
<evidence type="ECO:0000256" key="1">
    <source>
        <dbReference type="ARBA" id="ARBA00006566"/>
    </source>
</evidence>
<dbReference type="InterPro" id="IPR000705">
    <property type="entry name" value="Galactokinase"/>
</dbReference>
<sequence>MVDLALSSEFIKLFGAAPTALATSPGRVNIIGEHTDYNDGFVMPCALQFDTKILCSVRDDDLVNAYSVQYPGENEQFYISHELVPGQLAWGNYLRGVVNELKKAGYALKGCNILITSDVPQGSGLSSSAALEVAFAGLLNHLSALGLSEQDIARVGQAAENNFIDCQCGIMDQLISAKAKYNHAMMIDCRDLTTRAVPLPSNLTLMVINSNYPRKLADSEYNQRRLACELAAKTMQVPKLRDATMQMLDAVKDKLDDVTFRRAKHIISENARVVAAADALEKNDLQNLYKIMAEAHISLKCDFEITVAATDGLVDICNNALRDQHSDSGNNSQPEQTHVRGVARQTGGGFGGAIVCLCEHDDVDKVISAVDTHYHANFSLNADIYVCEASEGLHVINL</sequence>
<keyword evidence="4" id="KW-0418">Kinase</keyword>
<evidence type="ECO:0000313" key="9">
    <source>
        <dbReference type="EMBL" id="MDT0596081.1"/>
    </source>
</evidence>
<evidence type="ECO:0000259" key="8">
    <source>
        <dbReference type="Pfam" id="PF10509"/>
    </source>
</evidence>
<dbReference type="EC" id="2.7.1.6" evidence="6"/>
<feature type="domain" description="Galactokinase N-terminal" evidence="8">
    <location>
        <begin position="9"/>
        <end position="56"/>
    </location>
</feature>
<dbReference type="InterPro" id="IPR006206">
    <property type="entry name" value="Mevalonate/galactokinase"/>
</dbReference>
<dbReference type="PIRSF" id="PIRSF000530">
    <property type="entry name" value="Galactokinase"/>
    <property type="match status" value="1"/>
</dbReference>
<dbReference type="NCBIfam" id="TIGR00131">
    <property type="entry name" value="gal_kin"/>
    <property type="match status" value="1"/>
</dbReference>
<dbReference type="Proteomes" id="UP001253545">
    <property type="component" value="Unassembled WGS sequence"/>
</dbReference>
<dbReference type="InterPro" id="IPR019539">
    <property type="entry name" value="GalKase_N"/>
</dbReference>
<evidence type="ECO:0000256" key="4">
    <source>
        <dbReference type="ARBA" id="ARBA00022777"/>
    </source>
</evidence>
<comment type="caution">
    <text evidence="9">The sequence shown here is derived from an EMBL/GenBank/DDBJ whole genome shotgun (WGS) entry which is preliminary data.</text>
</comment>
<evidence type="ECO:0000259" key="7">
    <source>
        <dbReference type="Pfam" id="PF00288"/>
    </source>
</evidence>
<dbReference type="PRINTS" id="PR00959">
    <property type="entry name" value="MEVGALKINASE"/>
</dbReference>
<gene>
    <name evidence="9" type="primary">galK</name>
    <name evidence="9" type="ORF">RM552_14600</name>
</gene>
<comment type="similarity">
    <text evidence="1">Belongs to the GHMP kinase family. GalK subfamily.</text>
</comment>
<dbReference type="Gene3D" id="3.30.230.10">
    <property type="match status" value="1"/>
</dbReference>
<keyword evidence="3" id="KW-0547">Nucleotide-binding</keyword>
<dbReference type="Pfam" id="PF00288">
    <property type="entry name" value="GHMP_kinases_N"/>
    <property type="match status" value="1"/>
</dbReference>
<dbReference type="InterPro" id="IPR014721">
    <property type="entry name" value="Ribsml_uS5_D2-typ_fold_subgr"/>
</dbReference>
<organism evidence="9 10">
    <name type="scientific">Glaciecola petra</name>
    <dbReference type="NCBI Taxonomy" id="3075602"/>
    <lineage>
        <taxon>Bacteria</taxon>
        <taxon>Pseudomonadati</taxon>
        <taxon>Pseudomonadota</taxon>
        <taxon>Gammaproteobacteria</taxon>
        <taxon>Alteromonadales</taxon>
        <taxon>Alteromonadaceae</taxon>
        <taxon>Glaciecola</taxon>
    </lineage>
</organism>
<dbReference type="RefSeq" id="WP_311369607.1">
    <property type="nucleotide sequence ID" value="NZ_JAVRHX010000005.1"/>
</dbReference>
<accession>A0ABU2ZUZ8</accession>
<dbReference type="Pfam" id="PF10509">
    <property type="entry name" value="GalKase_gal_bdg"/>
    <property type="match status" value="1"/>
</dbReference>
<reference evidence="9 10" key="1">
    <citation type="submission" date="2023-09" db="EMBL/GenBank/DDBJ databases">
        <authorList>
            <person name="Rey-Velasco X."/>
        </authorList>
    </citation>
    <scope>NUCLEOTIDE SEQUENCE [LARGE SCALE GENOMIC DNA]</scope>
    <source>
        <strain evidence="9 10">P117</strain>
    </source>
</reference>
<protein>
    <recommendedName>
        <fullName evidence="6">Galactokinase</fullName>
        <ecNumber evidence="6">2.7.1.6</ecNumber>
    </recommendedName>
</protein>
<dbReference type="GO" id="GO:0004335">
    <property type="term" value="F:galactokinase activity"/>
    <property type="evidence" value="ECO:0007669"/>
    <property type="project" value="UniProtKB-EC"/>
</dbReference>
<dbReference type="PROSITE" id="PS00627">
    <property type="entry name" value="GHMP_KINASES_ATP"/>
    <property type="match status" value="1"/>
</dbReference>
<keyword evidence="2 9" id="KW-0808">Transferase</keyword>